<evidence type="ECO:0000313" key="4">
    <source>
        <dbReference type="Proteomes" id="UP000612055"/>
    </source>
</evidence>
<dbReference type="OrthoDB" id="560740at2759"/>
<dbReference type="GO" id="GO:0007155">
    <property type="term" value="P:cell adhesion"/>
    <property type="evidence" value="ECO:0007669"/>
    <property type="project" value="InterPro"/>
</dbReference>
<dbReference type="GO" id="GO:0030246">
    <property type="term" value="F:carbohydrate binding"/>
    <property type="evidence" value="ECO:0007669"/>
    <property type="project" value="InterPro"/>
</dbReference>
<name>A0A836BUY2_9CHLO</name>
<dbReference type="InterPro" id="IPR037221">
    <property type="entry name" value="H-type_lectin_dom_sf"/>
</dbReference>
<evidence type="ECO:0000313" key="3">
    <source>
        <dbReference type="EMBL" id="KAG2489880.1"/>
    </source>
</evidence>
<feature type="compositionally biased region" description="Pro residues" evidence="1">
    <location>
        <begin position="215"/>
        <end position="232"/>
    </location>
</feature>
<dbReference type="EMBL" id="JAEHOE010000068">
    <property type="protein sequence ID" value="KAG2489880.1"/>
    <property type="molecule type" value="Genomic_DNA"/>
</dbReference>
<comment type="caution">
    <text evidence="3">The sequence shown here is derived from an EMBL/GenBank/DDBJ whole genome shotgun (WGS) entry which is preliminary data.</text>
</comment>
<organism evidence="3 4">
    <name type="scientific">Edaphochlamys debaryana</name>
    <dbReference type="NCBI Taxonomy" id="47281"/>
    <lineage>
        <taxon>Eukaryota</taxon>
        <taxon>Viridiplantae</taxon>
        <taxon>Chlorophyta</taxon>
        <taxon>core chlorophytes</taxon>
        <taxon>Chlorophyceae</taxon>
        <taxon>CS clade</taxon>
        <taxon>Chlamydomonadales</taxon>
        <taxon>Chlamydomonadales incertae sedis</taxon>
        <taxon>Edaphochlamys</taxon>
    </lineage>
</organism>
<feature type="domain" description="H-type lectin" evidence="2">
    <location>
        <begin position="407"/>
        <end position="472"/>
    </location>
</feature>
<evidence type="ECO:0000256" key="1">
    <source>
        <dbReference type="SAM" id="MobiDB-lite"/>
    </source>
</evidence>
<feature type="region of interest" description="Disordered" evidence="1">
    <location>
        <begin position="203"/>
        <end position="239"/>
    </location>
</feature>
<proteinExistence type="predicted"/>
<dbReference type="SUPFAM" id="SSF141086">
    <property type="entry name" value="Agglutinin HPA-like"/>
    <property type="match status" value="1"/>
</dbReference>
<reference evidence="3" key="1">
    <citation type="journal article" date="2020" name="bioRxiv">
        <title>Comparative genomics of Chlamydomonas.</title>
        <authorList>
            <person name="Craig R.J."/>
            <person name="Hasan A.R."/>
            <person name="Ness R.W."/>
            <person name="Keightley P.D."/>
        </authorList>
    </citation>
    <scope>NUCLEOTIDE SEQUENCE</scope>
    <source>
        <strain evidence="3">CCAP 11/70</strain>
    </source>
</reference>
<dbReference type="AlphaFoldDB" id="A0A836BUY2"/>
<gene>
    <name evidence="3" type="ORF">HYH03_011682</name>
</gene>
<dbReference type="Proteomes" id="UP000612055">
    <property type="component" value="Unassembled WGS sequence"/>
</dbReference>
<evidence type="ECO:0000259" key="2">
    <source>
        <dbReference type="Pfam" id="PF09458"/>
    </source>
</evidence>
<dbReference type="Gene3D" id="2.60.40.2080">
    <property type="match status" value="1"/>
</dbReference>
<accession>A0A836BUY2</accession>
<dbReference type="Pfam" id="PF09458">
    <property type="entry name" value="H_lectin"/>
    <property type="match status" value="1"/>
</dbReference>
<sequence length="476" mass="49724">MSALCEDYEAYSYSTYDSERADLDNYIDQHAGGEASWFQNTDFKNLASAYCKSKAHSFDVAAKASYGIYGGGGSYKEGSSSNDCGSQSSEAFTASNSAITSSSAEVAYLSQTVDPNIVAAYTACLDLYDEGVRISQKTGIGAKSFAVDIKFMPTQPGASATLTGVTIYPAGTAVCRMMGCASTLTTSSLSAAALTDGGDTLPAGVSTRAAAAGGNPPPRSKSPPPKSPPPAAKPTTSSCTVSSSMNFKLQPTAVHTIQCEVAGKVAPDSKITEVYISTSVGGTYRGMLYHNDNTTTLDALTQRVIDNENQDSAAVRQLRADLVALKQSLMDEIYVVKTGLRGEAAAAREALDARDAAVEARAASLEARAAALEAVTAAMDAQMGTAVIGLGCDNACGDRPDPNYYADIAFPAAFPGTPNVVVFATHIDIGLGIGNFMRFRTGAVDVTNTGFRAWANVWATQCMCNMGVSWVAQWNN</sequence>
<keyword evidence="4" id="KW-1185">Reference proteome</keyword>
<protein>
    <recommendedName>
        <fullName evidence="2">H-type lectin domain-containing protein</fullName>
    </recommendedName>
</protein>
<dbReference type="InterPro" id="IPR019019">
    <property type="entry name" value="H-type_lectin_domain"/>
</dbReference>